<gene>
    <name evidence="2" type="ORF">C9374_008671</name>
</gene>
<keyword evidence="1" id="KW-0472">Membrane</keyword>
<evidence type="ECO:0000313" key="2">
    <source>
        <dbReference type="EMBL" id="KAG2378049.1"/>
    </source>
</evidence>
<dbReference type="AlphaFoldDB" id="A0AA88GID0"/>
<dbReference type="EMBL" id="PYSW02000035">
    <property type="protein sequence ID" value="KAG2378049.1"/>
    <property type="molecule type" value="Genomic_DNA"/>
</dbReference>
<sequence>MCSIISENMNRNSLHDMKTDKYSSSSTRSFTTSSIALINENKPSEREESSHKPLSLKSSSWLMNRIRGNFPTNRDLFQLFVTIIALIAGTLFFTSDYFLNLLVQSSMKLLEWDKYFSYESISGCFFCGSMKIHNLYVKDFQVTPHHVVNGKVENLYIVIPWYLIAKECVIKYFKPNSTTYLYIPRFVAIGGNIRFIQHEEQNDSTILPKNLGFDTLVTEGVGIFDMNINLNNSDNVLVDRFEVFHTLSFHKSGSTNFYPFVVFSKGKFTLNQHNTFHVNIYHDDPSNSFENSGSDDYWSWRHENTHHLCSQWTISNIDHSLVVLCKYHDKTVQLQTHLNNNDAIVHALSIPHEHFTLHKSYQFILPYLKTIDVHHRR</sequence>
<proteinExistence type="predicted"/>
<dbReference type="RefSeq" id="XP_044545311.1">
    <property type="nucleotide sequence ID" value="XM_044698773.1"/>
</dbReference>
<dbReference type="Proteomes" id="UP000816034">
    <property type="component" value="Unassembled WGS sequence"/>
</dbReference>
<reference evidence="2 3" key="1">
    <citation type="journal article" date="2018" name="BMC Genomics">
        <title>The genome of Naegleria lovaniensis, the basis for a comparative approach to unravel pathogenicity factors of the human pathogenic amoeba N. fowleri.</title>
        <authorList>
            <person name="Liechti N."/>
            <person name="Schurch N."/>
            <person name="Bruggmann R."/>
            <person name="Wittwer M."/>
        </authorList>
    </citation>
    <scope>NUCLEOTIDE SEQUENCE [LARGE SCALE GENOMIC DNA]</scope>
    <source>
        <strain evidence="2 3">ATCC 30569</strain>
    </source>
</reference>
<evidence type="ECO:0000313" key="3">
    <source>
        <dbReference type="Proteomes" id="UP000816034"/>
    </source>
</evidence>
<keyword evidence="1" id="KW-0812">Transmembrane</keyword>
<accession>A0AA88GID0</accession>
<evidence type="ECO:0000256" key="1">
    <source>
        <dbReference type="SAM" id="Phobius"/>
    </source>
</evidence>
<protein>
    <submittedName>
        <fullName evidence="2">Uncharacterized protein</fullName>
    </submittedName>
</protein>
<organism evidence="2 3">
    <name type="scientific">Naegleria lovaniensis</name>
    <name type="common">Amoeba</name>
    <dbReference type="NCBI Taxonomy" id="51637"/>
    <lineage>
        <taxon>Eukaryota</taxon>
        <taxon>Discoba</taxon>
        <taxon>Heterolobosea</taxon>
        <taxon>Tetramitia</taxon>
        <taxon>Eutetramitia</taxon>
        <taxon>Vahlkampfiidae</taxon>
        <taxon>Naegleria</taxon>
    </lineage>
</organism>
<keyword evidence="3" id="KW-1185">Reference proteome</keyword>
<keyword evidence="1" id="KW-1133">Transmembrane helix</keyword>
<feature type="transmembrane region" description="Helical" evidence="1">
    <location>
        <begin position="76"/>
        <end position="99"/>
    </location>
</feature>
<dbReference type="GeneID" id="68101125"/>
<name>A0AA88GID0_NAELO</name>
<comment type="caution">
    <text evidence="2">The sequence shown here is derived from an EMBL/GenBank/DDBJ whole genome shotgun (WGS) entry which is preliminary data.</text>
</comment>